<evidence type="ECO:0000313" key="2">
    <source>
        <dbReference type="Ensembl" id="ENSCVAP00000020282.1"/>
    </source>
</evidence>
<protein>
    <submittedName>
        <fullName evidence="2">Uncharacterized protein</fullName>
    </submittedName>
</protein>
<dbReference type="Ensembl" id="ENSCVAT00000014751.1">
    <property type="protein sequence ID" value="ENSCVAP00000020282.1"/>
    <property type="gene ID" value="ENSCVAG00000001566.1"/>
</dbReference>
<evidence type="ECO:0000313" key="3">
    <source>
        <dbReference type="Proteomes" id="UP000265020"/>
    </source>
</evidence>
<reference evidence="2" key="2">
    <citation type="submission" date="2025-09" db="UniProtKB">
        <authorList>
            <consortium name="Ensembl"/>
        </authorList>
    </citation>
    <scope>IDENTIFICATION</scope>
</reference>
<evidence type="ECO:0000256" key="1">
    <source>
        <dbReference type="SAM" id="MobiDB-lite"/>
    </source>
</evidence>
<accession>A0A3Q2DLX8</accession>
<reference evidence="2" key="1">
    <citation type="submission" date="2025-08" db="UniProtKB">
        <authorList>
            <consortium name="Ensembl"/>
        </authorList>
    </citation>
    <scope>IDENTIFICATION</scope>
</reference>
<organism evidence="2 3">
    <name type="scientific">Cyprinodon variegatus</name>
    <name type="common">Sheepshead minnow</name>
    <dbReference type="NCBI Taxonomy" id="28743"/>
    <lineage>
        <taxon>Eukaryota</taxon>
        <taxon>Metazoa</taxon>
        <taxon>Chordata</taxon>
        <taxon>Craniata</taxon>
        <taxon>Vertebrata</taxon>
        <taxon>Euteleostomi</taxon>
        <taxon>Actinopterygii</taxon>
        <taxon>Neopterygii</taxon>
        <taxon>Teleostei</taxon>
        <taxon>Neoteleostei</taxon>
        <taxon>Acanthomorphata</taxon>
        <taxon>Ovalentaria</taxon>
        <taxon>Atherinomorphae</taxon>
        <taxon>Cyprinodontiformes</taxon>
        <taxon>Cyprinodontidae</taxon>
        <taxon>Cyprinodon</taxon>
    </lineage>
</organism>
<feature type="compositionally biased region" description="Basic and acidic residues" evidence="1">
    <location>
        <begin position="50"/>
        <end position="62"/>
    </location>
</feature>
<dbReference type="Proteomes" id="UP000265020">
    <property type="component" value="Unassembled WGS sequence"/>
</dbReference>
<dbReference type="AlphaFoldDB" id="A0A3Q2DLX8"/>
<dbReference type="GeneTree" id="ENSGT00960000188343"/>
<sequence length="100" mass="11516">MTCDHERWACDKNELQVVVTNIDTAWLGSVADKVFVFVPPDTLSRHHKHHDPEDEHHREPDPAKGSGSTPVHDFLLMYVFDKCLDDFHLKKKGKGKLIKE</sequence>
<proteinExistence type="predicted"/>
<name>A0A3Q2DLX8_CYPVA</name>
<keyword evidence="3" id="KW-1185">Reference proteome</keyword>
<feature type="region of interest" description="Disordered" evidence="1">
    <location>
        <begin position="44"/>
        <end position="69"/>
    </location>
</feature>